<reference evidence="1 2" key="1">
    <citation type="journal article" date="2021" name="BMC Genomics">
        <title>Datura genome reveals duplications of psychoactive alkaloid biosynthetic genes and high mutation rate following tissue culture.</title>
        <authorList>
            <person name="Rajewski A."/>
            <person name="Carter-House D."/>
            <person name="Stajich J."/>
            <person name="Litt A."/>
        </authorList>
    </citation>
    <scope>NUCLEOTIDE SEQUENCE [LARGE SCALE GENOMIC DNA]</scope>
    <source>
        <strain evidence="1">AR-01</strain>
    </source>
</reference>
<comment type="caution">
    <text evidence="1">The sequence shown here is derived from an EMBL/GenBank/DDBJ whole genome shotgun (WGS) entry which is preliminary data.</text>
</comment>
<evidence type="ECO:0000313" key="1">
    <source>
        <dbReference type="EMBL" id="MCE3215080.1"/>
    </source>
</evidence>
<protein>
    <submittedName>
        <fullName evidence="1">Uncharacterized protein</fullName>
    </submittedName>
</protein>
<evidence type="ECO:0000313" key="2">
    <source>
        <dbReference type="Proteomes" id="UP000823775"/>
    </source>
</evidence>
<dbReference type="EMBL" id="JACEIK010010248">
    <property type="protein sequence ID" value="MCE3215080.1"/>
    <property type="molecule type" value="Genomic_DNA"/>
</dbReference>
<organism evidence="1 2">
    <name type="scientific">Datura stramonium</name>
    <name type="common">Jimsonweed</name>
    <name type="synonym">Common thornapple</name>
    <dbReference type="NCBI Taxonomy" id="4076"/>
    <lineage>
        <taxon>Eukaryota</taxon>
        <taxon>Viridiplantae</taxon>
        <taxon>Streptophyta</taxon>
        <taxon>Embryophyta</taxon>
        <taxon>Tracheophyta</taxon>
        <taxon>Spermatophyta</taxon>
        <taxon>Magnoliopsida</taxon>
        <taxon>eudicotyledons</taxon>
        <taxon>Gunneridae</taxon>
        <taxon>Pentapetalae</taxon>
        <taxon>asterids</taxon>
        <taxon>lamiids</taxon>
        <taxon>Solanales</taxon>
        <taxon>Solanaceae</taxon>
        <taxon>Solanoideae</taxon>
        <taxon>Datureae</taxon>
        <taxon>Datura</taxon>
    </lineage>
</organism>
<keyword evidence="2" id="KW-1185">Reference proteome</keyword>
<dbReference type="Proteomes" id="UP000823775">
    <property type="component" value="Unassembled WGS sequence"/>
</dbReference>
<gene>
    <name evidence="1" type="ORF">HAX54_000764</name>
</gene>
<proteinExistence type="predicted"/>
<sequence>ELSLNPKEQGNTSQIGLYPVELRVGNMPRRSNSALRSVPWRSIKISTLLTSVGAFSLCHGADPLRQPA</sequence>
<name>A0ABS8WQ84_DATST</name>
<accession>A0ABS8WQ84</accession>
<feature type="non-terminal residue" evidence="1">
    <location>
        <position position="1"/>
    </location>
</feature>